<dbReference type="PANTHER" id="PTHR43798">
    <property type="entry name" value="MONOACYLGLYCEROL LIPASE"/>
    <property type="match status" value="1"/>
</dbReference>
<dbReference type="InterPro" id="IPR029058">
    <property type="entry name" value="AB_hydrolase_fold"/>
</dbReference>
<dbReference type="GO" id="GO:0016787">
    <property type="term" value="F:hydrolase activity"/>
    <property type="evidence" value="ECO:0007669"/>
    <property type="project" value="UniProtKB-KW"/>
</dbReference>
<dbReference type="PANTHER" id="PTHR43798:SF5">
    <property type="entry name" value="MONOACYLGLYCEROL LIPASE ABHD6"/>
    <property type="match status" value="1"/>
</dbReference>
<protein>
    <submittedName>
        <fullName evidence="2">Alpha/beta fold hydrolase</fullName>
    </submittedName>
</protein>
<dbReference type="EMBL" id="JBHSTI010000008">
    <property type="protein sequence ID" value="MFC6238882.1"/>
    <property type="molecule type" value="Genomic_DNA"/>
</dbReference>
<proteinExistence type="predicted"/>
<evidence type="ECO:0000259" key="1">
    <source>
        <dbReference type="Pfam" id="PF00561"/>
    </source>
</evidence>
<keyword evidence="2" id="KW-0378">Hydrolase</keyword>
<dbReference type="Gene3D" id="3.40.50.1820">
    <property type="entry name" value="alpha/beta hydrolase"/>
    <property type="match status" value="1"/>
</dbReference>
<feature type="domain" description="AB hydrolase-1" evidence="1">
    <location>
        <begin position="30"/>
        <end position="128"/>
    </location>
</feature>
<evidence type="ECO:0000313" key="3">
    <source>
        <dbReference type="Proteomes" id="UP001596138"/>
    </source>
</evidence>
<dbReference type="SUPFAM" id="SSF53474">
    <property type="entry name" value="alpha/beta-Hydrolases"/>
    <property type="match status" value="1"/>
</dbReference>
<gene>
    <name evidence="2" type="ORF">ACFQGU_13415</name>
</gene>
<dbReference type="InterPro" id="IPR050266">
    <property type="entry name" value="AB_hydrolase_sf"/>
</dbReference>
<dbReference type="Pfam" id="PF00561">
    <property type="entry name" value="Abhydrolase_1"/>
    <property type="match status" value="1"/>
</dbReference>
<organism evidence="2 3">
    <name type="scientific">Longivirga aurantiaca</name>
    <dbReference type="NCBI Taxonomy" id="1837743"/>
    <lineage>
        <taxon>Bacteria</taxon>
        <taxon>Bacillati</taxon>
        <taxon>Actinomycetota</taxon>
        <taxon>Actinomycetes</taxon>
        <taxon>Sporichthyales</taxon>
        <taxon>Sporichthyaceae</taxon>
        <taxon>Longivirga</taxon>
    </lineage>
</organism>
<evidence type="ECO:0000313" key="2">
    <source>
        <dbReference type="EMBL" id="MFC6238882.1"/>
    </source>
</evidence>
<reference evidence="3" key="1">
    <citation type="journal article" date="2019" name="Int. J. Syst. Evol. Microbiol.">
        <title>The Global Catalogue of Microorganisms (GCM) 10K type strain sequencing project: providing services to taxonomists for standard genome sequencing and annotation.</title>
        <authorList>
            <consortium name="The Broad Institute Genomics Platform"/>
            <consortium name="The Broad Institute Genome Sequencing Center for Infectious Disease"/>
            <person name="Wu L."/>
            <person name="Ma J."/>
        </authorList>
    </citation>
    <scope>NUCLEOTIDE SEQUENCE [LARGE SCALE GENOMIC DNA]</scope>
    <source>
        <strain evidence="3">CGMCC 4.7317</strain>
    </source>
</reference>
<comment type="caution">
    <text evidence="2">The sequence shown here is derived from an EMBL/GenBank/DDBJ whole genome shotgun (WGS) entry which is preliminary data.</text>
</comment>
<dbReference type="PRINTS" id="PR00111">
    <property type="entry name" value="ABHYDROLASE"/>
</dbReference>
<dbReference type="InterPro" id="IPR000073">
    <property type="entry name" value="AB_hydrolase_1"/>
</dbReference>
<dbReference type="Proteomes" id="UP001596138">
    <property type="component" value="Unassembled WGS sequence"/>
</dbReference>
<name>A0ABW1T4T7_9ACTN</name>
<keyword evidence="3" id="KW-1185">Reference proteome</keyword>
<sequence length="276" mass="29751">MSASTDLEGRWSLVRGTPVYHRAREVADAPVILHLHGFAISGSYMVPTASLLADEFTTYVPDLPGFGRSPRPDHVLTIPELADSAAAFLDAVGAERATVVGNSLGCTVLAAFAQRHPDRLDRAVMVSPAGGKQSQPLGRAIWQLVQDTPREPPSMATVAVPDYVSFGVVTTYKLFVAMTQFPAFQALIEVDKPLLAVLGVRDPLLPPAARIKEVVRQMQVEHLTIAVLKDAAHAINYSHPRETADLIRGFVRGEPLRSTLEPVDGRSPVAVISRGP</sequence>
<dbReference type="RefSeq" id="WP_386767471.1">
    <property type="nucleotide sequence ID" value="NZ_JBHSTI010000008.1"/>
</dbReference>
<accession>A0ABW1T4T7</accession>